<gene>
    <name evidence="1" type="ORF">JOC48_000873</name>
</gene>
<organism evidence="1 2">
    <name type="scientific">Aquibacillus albus</name>
    <dbReference type="NCBI Taxonomy" id="1168171"/>
    <lineage>
        <taxon>Bacteria</taxon>
        <taxon>Bacillati</taxon>
        <taxon>Bacillota</taxon>
        <taxon>Bacilli</taxon>
        <taxon>Bacillales</taxon>
        <taxon>Bacillaceae</taxon>
        <taxon>Aquibacillus</taxon>
    </lineage>
</organism>
<dbReference type="EMBL" id="JAFBDR010000003">
    <property type="protein sequence ID" value="MBM7570395.1"/>
    <property type="molecule type" value="Genomic_DNA"/>
</dbReference>
<name>A0ABS2MWY9_9BACI</name>
<dbReference type="Gene3D" id="3.10.450.50">
    <property type="match status" value="1"/>
</dbReference>
<proteinExistence type="predicted"/>
<dbReference type="Pfam" id="PF02810">
    <property type="entry name" value="SEC-C"/>
    <property type="match status" value="1"/>
</dbReference>
<dbReference type="InterPro" id="IPR004027">
    <property type="entry name" value="SEC_C_motif"/>
</dbReference>
<sequence length="341" mass="38772">MSKPKRNEPCPCGSGKKYKKCCGSNVIQLNHQVYNDELDQFHGELISFAFTKYKTAIEQQINKYDVSFLSVSEKEAINSCLNLWTILHVPITDHNETIFDIFYAKQKEKIKHTRTKDLLASWSNMIPSVYEIESINEQSKQKVTLLDVRTKESYHIPMLSGKEFSKGDLLTGILVPYVNYYNFFLTALEIDSSQKEEAIKLLDQLSNKQGGMNKHYPNFLLGLIMQPQPATESLTWDNDAHVQVASLFSKSMNKKGLSEELTSKGVKLWNLYCQRENPNLKKPSAYAAALDYLVQVTFLADSEATQKEVADEYGASAGTVSSNFRKLTDVLDEKLTEFKTQ</sequence>
<dbReference type="Proteomes" id="UP001296943">
    <property type="component" value="Unassembled WGS sequence"/>
</dbReference>
<evidence type="ECO:0000313" key="1">
    <source>
        <dbReference type="EMBL" id="MBM7570395.1"/>
    </source>
</evidence>
<evidence type="ECO:0000313" key="2">
    <source>
        <dbReference type="Proteomes" id="UP001296943"/>
    </source>
</evidence>
<comment type="caution">
    <text evidence="1">The sequence shown here is derived from an EMBL/GenBank/DDBJ whole genome shotgun (WGS) entry which is preliminary data.</text>
</comment>
<accession>A0ABS2MWY9</accession>
<keyword evidence="2" id="KW-1185">Reference proteome</keyword>
<reference evidence="1 2" key="1">
    <citation type="submission" date="2021-01" db="EMBL/GenBank/DDBJ databases">
        <title>Genomic Encyclopedia of Type Strains, Phase IV (KMG-IV): sequencing the most valuable type-strain genomes for metagenomic binning, comparative biology and taxonomic classification.</title>
        <authorList>
            <person name="Goeker M."/>
        </authorList>
    </citation>
    <scope>NUCLEOTIDE SEQUENCE [LARGE SCALE GENOMIC DNA]</scope>
    <source>
        <strain evidence="1 2">DSM 23711</strain>
    </source>
</reference>
<protein>
    <submittedName>
        <fullName evidence="1">Uncharacterized protein YecA (UPF0149 family)</fullName>
    </submittedName>
</protein>
<dbReference type="RefSeq" id="WP_204497810.1">
    <property type="nucleotide sequence ID" value="NZ_JAFBDR010000003.1"/>
</dbReference>
<dbReference type="SUPFAM" id="SSF103642">
    <property type="entry name" value="Sec-C motif"/>
    <property type="match status" value="1"/>
</dbReference>